<gene>
    <name evidence="3" type="ORF">HOLleu_17737</name>
</gene>
<evidence type="ECO:0000313" key="3">
    <source>
        <dbReference type="EMBL" id="KAJ8037021.1"/>
    </source>
</evidence>
<evidence type="ECO:0000256" key="2">
    <source>
        <dbReference type="SAM" id="SignalP"/>
    </source>
</evidence>
<dbReference type="AlphaFoldDB" id="A0A9Q1H9A0"/>
<dbReference type="OrthoDB" id="10611449at2759"/>
<dbReference type="Proteomes" id="UP001152320">
    <property type="component" value="Chromosome 8"/>
</dbReference>
<dbReference type="InterPro" id="IPR013783">
    <property type="entry name" value="Ig-like_fold"/>
</dbReference>
<proteinExistence type="predicted"/>
<feature type="compositionally biased region" description="Low complexity" evidence="1">
    <location>
        <begin position="261"/>
        <end position="275"/>
    </location>
</feature>
<feature type="region of interest" description="Disordered" evidence="1">
    <location>
        <begin position="261"/>
        <end position="280"/>
    </location>
</feature>
<feature type="region of interest" description="Disordered" evidence="1">
    <location>
        <begin position="293"/>
        <end position="336"/>
    </location>
</feature>
<keyword evidence="4" id="KW-1185">Reference proteome</keyword>
<sequence>MISRSRQILFCVVLTAVQLVFLSRAMKRSNFCHSPQNGTIGEEGTIQCNVPLGFVGVYWFDGSNERNPLIRYEDNIISGQQIDQYNILMDGSLVIKTVSKGHGRHYKLVVIDKDFSEFEEDIMFDVIDTPPKTYSKYQNGELGSKAIIKWNIANDFEGIYWFDNINEREPIVRYEAGVKSGRLYQVEYDICDNGSLVIKNVTAKYHDTVFRLLVIDANYEVHEEEIQFSVIGRQATEQIPTTLHSTTAVINLPFQTQWSQSPQTTITQSQNTQPSKNSQTSMSSLSFQAINISSPGGGKTESSTRGEIVRTLRPIRSLPQHESIMPSIDGDDKNGSQRRSSCRCLQYLLLLPSILLHF</sequence>
<organism evidence="3 4">
    <name type="scientific">Holothuria leucospilota</name>
    <name type="common">Black long sea cucumber</name>
    <name type="synonym">Mertensiothuria leucospilota</name>
    <dbReference type="NCBI Taxonomy" id="206669"/>
    <lineage>
        <taxon>Eukaryota</taxon>
        <taxon>Metazoa</taxon>
        <taxon>Echinodermata</taxon>
        <taxon>Eleutherozoa</taxon>
        <taxon>Echinozoa</taxon>
        <taxon>Holothuroidea</taxon>
        <taxon>Aspidochirotacea</taxon>
        <taxon>Aspidochirotida</taxon>
        <taxon>Holothuriidae</taxon>
        <taxon>Holothuria</taxon>
    </lineage>
</organism>
<keyword evidence="2" id="KW-0732">Signal</keyword>
<evidence type="ECO:0000313" key="4">
    <source>
        <dbReference type="Proteomes" id="UP001152320"/>
    </source>
</evidence>
<feature type="chain" id="PRO_5040153525" evidence="2">
    <location>
        <begin position="26"/>
        <end position="358"/>
    </location>
</feature>
<dbReference type="Gene3D" id="2.60.40.10">
    <property type="entry name" value="Immunoglobulins"/>
    <property type="match status" value="2"/>
</dbReference>
<evidence type="ECO:0000256" key="1">
    <source>
        <dbReference type="SAM" id="MobiDB-lite"/>
    </source>
</evidence>
<name>A0A9Q1H9A0_HOLLE</name>
<protein>
    <submittedName>
        <fullName evidence="3">Uncharacterized protein</fullName>
    </submittedName>
</protein>
<accession>A0A9Q1H9A0</accession>
<feature type="signal peptide" evidence="2">
    <location>
        <begin position="1"/>
        <end position="25"/>
    </location>
</feature>
<reference evidence="3" key="1">
    <citation type="submission" date="2021-10" db="EMBL/GenBank/DDBJ databases">
        <title>Tropical sea cucumber genome reveals ecological adaptation and Cuvierian tubules defense mechanism.</title>
        <authorList>
            <person name="Chen T."/>
        </authorList>
    </citation>
    <scope>NUCLEOTIDE SEQUENCE</scope>
    <source>
        <strain evidence="3">Nanhai2018</strain>
        <tissue evidence="3">Muscle</tissue>
    </source>
</reference>
<dbReference type="EMBL" id="JAIZAY010000008">
    <property type="protein sequence ID" value="KAJ8037021.1"/>
    <property type="molecule type" value="Genomic_DNA"/>
</dbReference>
<comment type="caution">
    <text evidence="3">The sequence shown here is derived from an EMBL/GenBank/DDBJ whole genome shotgun (WGS) entry which is preliminary data.</text>
</comment>